<dbReference type="AlphaFoldDB" id="A0A1B3Z637"/>
<dbReference type="PANTHER" id="PTHR35563:SF2">
    <property type="entry name" value="BARREL METAL-DEPENDENT HYDROLASE, PUTATIVE (AFU_ORTHOLOGUE AFUA_1G16240)-RELATED"/>
    <property type="match status" value="1"/>
</dbReference>
<dbReference type="GO" id="GO:0016787">
    <property type="term" value="F:hydrolase activity"/>
    <property type="evidence" value="ECO:0007669"/>
    <property type="project" value="InterPro"/>
</dbReference>
<protein>
    <recommendedName>
        <fullName evidence="1">Amidohydrolase-related domain-containing protein</fullName>
    </recommendedName>
</protein>
<feature type="domain" description="Amidohydrolase-related" evidence="1">
    <location>
        <begin position="17"/>
        <end position="267"/>
    </location>
</feature>
<gene>
    <name evidence="2" type="ORF">AWL63_01770</name>
</gene>
<dbReference type="KEGG" id="span:AWL63_01770"/>
<proteinExistence type="predicted"/>
<dbReference type="RefSeq" id="WP_069203477.1">
    <property type="nucleotide sequence ID" value="NZ_CP014168.1"/>
</dbReference>
<evidence type="ECO:0000313" key="2">
    <source>
        <dbReference type="EMBL" id="AOH82893.1"/>
    </source>
</evidence>
<evidence type="ECO:0000259" key="1">
    <source>
        <dbReference type="Pfam" id="PF04909"/>
    </source>
</evidence>
<name>A0A1B3Z637_9SPHN</name>
<dbReference type="STRING" id="1560345.AWL63_01770"/>
<dbReference type="PANTHER" id="PTHR35563">
    <property type="entry name" value="BARREL METAL-DEPENDENT HYDROLASE, PUTATIVE (AFU_ORTHOLOGUE AFUA_1G16240)-RELATED"/>
    <property type="match status" value="1"/>
</dbReference>
<accession>A0A1B3Z637</accession>
<dbReference type="EMBL" id="CP014168">
    <property type="protein sequence ID" value="AOH82893.1"/>
    <property type="molecule type" value="Genomic_DNA"/>
</dbReference>
<dbReference type="OrthoDB" id="9787654at2"/>
<dbReference type="Gene3D" id="3.20.20.140">
    <property type="entry name" value="Metal-dependent hydrolases"/>
    <property type="match status" value="1"/>
</dbReference>
<sequence length="276" mass="30854">MSKFDPAAPLSANPPLVDSHAHIWGPGMPFANHAWARPAYAFPVEEYLALLDANGVQYGVIAAASLFGTYNDYTIRALRRFPRLRGTAIVDPDIGFYDLERMRAEGIVGIRLQLFHVDPLPDFTTDAYVRLFHRLRDLGMHVHVNVEAARLAPVLAALAPSEVAIVIDHFGWPEEQFGLDCPGFTLSVDACQSGRAWVKLSSGFRRADQDVPRALAQAYVEQVGTERLFWGSDAPFVGMEGKVAYADTIRQYEYWLPDDAVRAAISRNTYAFYFDR</sequence>
<dbReference type="InterPro" id="IPR006680">
    <property type="entry name" value="Amidohydro-rel"/>
</dbReference>
<dbReference type="InterPro" id="IPR052358">
    <property type="entry name" value="Aro_Compnd_Degr_Hydrolases"/>
</dbReference>
<organism evidence="2 3">
    <name type="scientific">Sphingomonas panacis</name>
    <dbReference type="NCBI Taxonomy" id="1560345"/>
    <lineage>
        <taxon>Bacteria</taxon>
        <taxon>Pseudomonadati</taxon>
        <taxon>Pseudomonadota</taxon>
        <taxon>Alphaproteobacteria</taxon>
        <taxon>Sphingomonadales</taxon>
        <taxon>Sphingomonadaceae</taxon>
        <taxon>Sphingomonas</taxon>
    </lineage>
</organism>
<dbReference type="InterPro" id="IPR032466">
    <property type="entry name" value="Metal_Hydrolase"/>
</dbReference>
<dbReference type="Proteomes" id="UP000094256">
    <property type="component" value="Chromosome"/>
</dbReference>
<evidence type="ECO:0000313" key="3">
    <source>
        <dbReference type="Proteomes" id="UP000094256"/>
    </source>
</evidence>
<keyword evidence="3" id="KW-1185">Reference proteome</keyword>
<dbReference type="SUPFAM" id="SSF51556">
    <property type="entry name" value="Metallo-dependent hydrolases"/>
    <property type="match status" value="1"/>
</dbReference>
<reference evidence="2 3" key="1">
    <citation type="submission" date="2016-01" db="EMBL/GenBank/DDBJ databases">
        <title>Complete genome and mega plasmid sequence of Sphingomonas panacis DCY99 elicits systemic resistance in rice to Xanthomonas oryzae.</title>
        <authorList>
            <person name="Kim Y.J."/>
            <person name="Yang D.C."/>
            <person name="Sing P."/>
        </authorList>
    </citation>
    <scope>NUCLEOTIDE SEQUENCE [LARGE SCALE GENOMIC DNA]</scope>
    <source>
        <strain evidence="2 3">DCY99</strain>
    </source>
</reference>
<dbReference type="Pfam" id="PF04909">
    <property type="entry name" value="Amidohydro_2"/>
    <property type="match status" value="1"/>
</dbReference>